<dbReference type="Proteomes" id="UP000003947">
    <property type="component" value="Unassembled WGS sequence"/>
</dbReference>
<keyword evidence="2" id="KW-1185">Reference proteome</keyword>
<dbReference type="HOGENOM" id="CLU_3202072_0_0_5"/>
<dbReference type="EMBL" id="JH660633">
    <property type="protein sequence ID" value="EIM31239.1"/>
    <property type="molecule type" value="Genomic_DNA"/>
</dbReference>
<dbReference type="PATRIC" id="fig|864069.3.peg.240"/>
<evidence type="ECO:0000313" key="2">
    <source>
        <dbReference type="Proteomes" id="UP000003947"/>
    </source>
</evidence>
<organism evidence="1 2">
    <name type="scientific">Microvirga lotononidis</name>
    <dbReference type="NCBI Taxonomy" id="864069"/>
    <lineage>
        <taxon>Bacteria</taxon>
        <taxon>Pseudomonadati</taxon>
        <taxon>Pseudomonadota</taxon>
        <taxon>Alphaproteobacteria</taxon>
        <taxon>Hyphomicrobiales</taxon>
        <taxon>Methylobacteriaceae</taxon>
        <taxon>Microvirga</taxon>
    </lineage>
</organism>
<proteinExistence type="predicted"/>
<name>I4Z4U7_9HYPH</name>
<reference evidence="1 2" key="1">
    <citation type="submission" date="2012-02" db="EMBL/GenBank/DDBJ databases">
        <title>Improved High-Quality Draft sequence of Microvirga sp. WSM3557.</title>
        <authorList>
            <consortium name="US DOE Joint Genome Institute"/>
            <person name="Lucas S."/>
            <person name="Han J."/>
            <person name="Lapidus A."/>
            <person name="Cheng J.-F."/>
            <person name="Goodwin L."/>
            <person name="Pitluck S."/>
            <person name="Peters L."/>
            <person name="Zhang X."/>
            <person name="Detter J.C."/>
            <person name="Han C."/>
            <person name="Tapia R."/>
            <person name="Land M."/>
            <person name="Hauser L."/>
            <person name="Kyrpides N."/>
            <person name="Ivanova N."/>
            <person name="Pagani I."/>
            <person name="Brau L."/>
            <person name="Yates R."/>
            <person name="O'Hara G."/>
            <person name="Rui T."/>
            <person name="Howieson J."/>
            <person name="Reeve W."/>
            <person name="Woyke T."/>
        </authorList>
    </citation>
    <scope>NUCLEOTIDE SEQUENCE [LARGE SCALE GENOMIC DNA]</scope>
    <source>
        <strain evidence="1 2">WSM3557</strain>
    </source>
</reference>
<evidence type="ECO:0000313" key="1">
    <source>
        <dbReference type="EMBL" id="EIM31239.1"/>
    </source>
</evidence>
<dbReference type="AlphaFoldDB" id="I4Z4U7"/>
<sequence precursor="true">MQLALRTVRNLSLLLFLLGATALVASILLAVSYAASVVASALMSP</sequence>
<accession>I4Z4U7</accession>
<protein>
    <submittedName>
        <fullName evidence="1">Uncharacterized protein</fullName>
    </submittedName>
</protein>
<gene>
    <name evidence="1" type="ORF">MicloDRAFT_00002290</name>
</gene>